<gene>
    <name evidence="2" type="ORF">EYF80_001361</name>
</gene>
<evidence type="ECO:0000313" key="2">
    <source>
        <dbReference type="EMBL" id="TNN88578.1"/>
    </source>
</evidence>
<accession>A0A4Z2JG25</accession>
<organism evidence="2 3">
    <name type="scientific">Liparis tanakae</name>
    <name type="common">Tanaka's snailfish</name>
    <dbReference type="NCBI Taxonomy" id="230148"/>
    <lineage>
        <taxon>Eukaryota</taxon>
        <taxon>Metazoa</taxon>
        <taxon>Chordata</taxon>
        <taxon>Craniata</taxon>
        <taxon>Vertebrata</taxon>
        <taxon>Euteleostomi</taxon>
        <taxon>Actinopterygii</taxon>
        <taxon>Neopterygii</taxon>
        <taxon>Teleostei</taxon>
        <taxon>Neoteleostei</taxon>
        <taxon>Acanthomorphata</taxon>
        <taxon>Eupercaria</taxon>
        <taxon>Perciformes</taxon>
        <taxon>Cottioidei</taxon>
        <taxon>Cottales</taxon>
        <taxon>Liparidae</taxon>
        <taxon>Liparis</taxon>
    </lineage>
</organism>
<dbReference type="EMBL" id="SRLO01000005">
    <property type="protein sequence ID" value="TNN88578.1"/>
    <property type="molecule type" value="Genomic_DNA"/>
</dbReference>
<evidence type="ECO:0000256" key="1">
    <source>
        <dbReference type="SAM" id="Phobius"/>
    </source>
</evidence>
<evidence type="ECO:0000313" key="3">
    <source>
        <dbReference type="Proteomes" id="UP000314294"/>
    </source>
</evidence>
<comment type="caution">
    <text evidence="2">The sequence shown here is derived from an EMBL/GenBank/DDBJ whole genome shotgun (WGS) entry which is preliminary data.</text>
</comment>
<sequence>MEVERRGWAERLSRAMAGGIRPSQTLDATLKDMLEYYLTNHSFKKRQLRKRKCYLLVAGAIALTILIGSITQLSASPNAGRFSPGDAFRHRLVTSASDVAD</sequence>
<keyword evidence="1" id="KW-1133">Transmembrane helix</keyword>
<reference evidence="2 3" key="1">
    <citation type="submission" date="2019-03" db="EMBL/GenBank/DDBJ databases">
        <title>First draft genome of Liparis tanakae, snailfish: a comprehensive survey of snailfish specific genes.</title>
        <authorList>
            <person name="Kim W."/>
            <person name="Song I."/>
            <person name="Jeong J.-H."/>
            <person name="Kim D."/>
            <person name="Kim S."/>
            <person name="Ryu S."/>
            <person name="Song J.Y."/>
            <person name="Lee S.K."/>
        </authorList>
    </citation>
    <scope>NUCLEOTIDE SEQUENCE [LARGE SCALE GENOMIC DNA]</scope>
    <source>
        <tissue evidence="2">Muscle</tissue>
    </source>
</reference>
<feature type="transmembrane region" description="Helical" evidence="1">
    <location>
        <begin position="53"/>
        <end position="75"/>
    </location>
</feature>
<keyword evidence="3" id="KW-1185">Reference proteome</keyword>
<dbReference type="AlphaFoldDB" id="A0A4Z2JG25"/>
<name>A0A4Z2JG25_9TELE</name>
<dbReference type="Proteomes" id="UP000314294">
    <property type="component" value="Unassembled WGS sequence"/>
</dbReference>
<proteinExistence type="predicted"/>
<protein>
    <submittedName>
        <fullName evidence="2">Uncharacterized protein</fullName>
    </submittedName>
</protein>
<keyword evidence="1" id="KW-0812">Transmembrane</keyword>
<keyword evidence="1" id="KW-0472">Membrane</keyword>